<protein>
    <submittedName>
        <fullName evidence="2">Metallophosphatase</fullName>
    </submittedName>
</protein>
<evidence type="ECO:0000313" key="3">
    <source>
        <dbReference type="Proteomes" id="UP001526426"/>
    </source>
</evidence>
<dbReference type="RefSeq" id="WP_265265943.1">
    <property type="nucleotide sequence ID" value="NZ_JAIHOM010000105.1"/>
</dbReference>
<keyword evidence="1" id="KW-0175">Coiled coil</keyword>
<name>A0ABT3LAP0_9CYAN</name>
<accession>A0ABT3LAP0</accession>
<dbReference type="Gene3D" id="3.60.21.10">
    <property type="match status" value="1"/>
</dbReference>
<proteinExistence type="predicted"/>
<dbReference type="Proteomes" id="UP001526426">
    <property type="component" value="Unassembled WGS sequence"/>
</dbReference>
<evidence type="ECO:0000313" key="2">
    <source>
        <dbReference type="EMBL" id="MCW6038050.1"/>
    </source>
</evidence>
<evidence type="ECO:0000256" key="1">
    <source>
        <dbReference type="SAM" id="Coils"/>
    </source>
</evidence>
<organism evidence="2 3">
    <name type="scientific">Spirulina subsalsa FACHB-351</name>
    <dbReference type="NCBI Taxonomy" id="234711"/>
    <lineage>
        <taxon>Bacteria</taxon>
        <taxon>Bacillati</taxon>
        <taxon>Cyanobacteriota</taxon>
        <taxon>Cyanophyceae</taxon>
        <taxon>Spirulinales</taxon>
        <taxon>Spirulinaceae</taxon>
        <taxon>Spirulina</taxon>
    </lineage>
</organism>
<reference evidence="2 3" key="1">
    <citation type="submission" date="2021-08" db="EMBL/GenBank/DDBJ databases">
        <title>Draft genome sequence of Spirulina subsalsa with high tolerance to salinity and hype-accumulation of phycocyanin.</title>
        <authorList>
            <person name="Pei H."/>
            <person name="Jiang L."/>
        </authorList>
    </citation>
    <scope>NUCLEOTIDE SEQUENCE [LARGE SCALE GENOMIC DNA]</scope>
    <source>
        <strain evidence="2 3">FACHB-351</strain>
    </source>
</reference>
<dbReference type="InterPro" id="IPR029052">
    <property type="entry name" value="Metallo-depent_PP-like"/>
</dbReference>
<dbReference type="EMBL" id="JAIHOM010000105">
    <property type="protein sequence ID" value="MCW6038050.1"/>
    <property type="molecule type" value="Genomic_DNA"/>
</dbReference>
<sequence length="235" mass="26039">MWAILSGIEGNLTAYEAVLRDLKRQSVEIEALYILGDILGLQGPVEALLERLQSPQGGERTPQICAGFWEDQYLQMQGWGGGQPEAALSQYGSNVLMELEKRVPRSCLDWLRSLPFGFLELDCLLVHGSSVSVSDELSPQTPPWQLLDYLVRVEANFLFCGRLGQCFSVQLQNSQISSQVTTLDQPLIEQKATSSPRQIIGVGSVGRVSGLARYTLFYPTTGQIRCRTVEYAPNP</sequence>
<keyword evidence="3" id="KW-1185">Reference proteome</keyword>
<feature type="coiled-coil region" evidence="1">
    <location>
        <begin position="5"/>
        <end position="32"/>
    </location>
</feature>
<gene>
    <name evidence="2" type="ORF">K4A83_17480</name>
</gene>
<dbReference type="SUPFAM" id="SSF56300">
    <property type="entry name" value="Metallo-dependent phosphatases"/>
    <property type="match status" value="1"/>
</dbReference>
<comment type="caution">
    <text evidence="2">The sequence shown here is derived from an EMBL/GenBank/DDBJ whole genome shotgun (WGS) entry which is preliminary data.</text>
</comment>